<protein>
    <submittedName>
        <fullName evidence="1">Uncharacterized protein</fullName>
    </submittedName>
</protein>
<dbReference type="AlphaFoldDB" id="A0A2M7AQM8"/>
<organism evidence="1 2">
    <name type="scientific">Candidatus Woesebacteria bacterium CG06_land_8_20_14_3_00_39_27</name>
    <dbReference type="NCBI Taxonomy" id="1975057"/>
    <lineage>
        <taxon>Bacteria</taxon>
        <taxon>Candidatus Woeseibacteriota</taxon>
    </lineage>
</organism>
<dbReference type="EMBL" id="PEWC01000011">
    <property type="protein sequence ID" value="PIU71955.1"/>
    <property type="molecule type" value="Genomic_DNA"/>
</dbReference>
<gene>
    <name evidence="1" type="ORF">COS80_00400</name>
</gene>
<evidence type="ECO:0000313" key="1">
    <source>
        <dbReference type="EMBL" id="PIU71955.1"/>
    </source>
</evidence>
<comment type="caution">
    <text evidence="1">The sequence shown here is derived from an EMBL/GenBank/DDBJ whole genome shotgun (WGS) entry which is preliminary data.</text>
</comment>
<reference evidence="2" key="1">
    <citation type="submission" date="2017-09" db="EMBL/GenBank/DDBJ databases">
        <title>Depth-based differentiation of microbial function through sediment-hosted aquifers and enrichment of novel symbionts in the deep terrestrial subsurface.</title>
        <authorList>
            <person name="Probst A.J."/>
            <person name="Ladd B."/>
            <person name="Jarett J.K."/>
            <person name="Geller-Mcgrath D.E."/>
            <person name="Sieber C.M.K."/>
            <person name="Emerson J.B."/>
            <person name="Anantharaman K."/>
            <person name="Thomas B.C."/>
            <person name="Malmstrom R."/>
            <person name="Stieglmeier M."/>
            <person name="Klingl A."/>
            <person name="Woyke T."/>
            <person name="Ryan C.M."/>
            <person name="Banfield J.F."/>
        </authorList>
    </citation>
    <scope>NUCLEOTIDE SEQUENCE [LARGE SCALE GENOMIC DNA]</scope>
</reference>
<sequence length="62" mass="6856">AKVIAVRILAINGSCPNRAKDGNCRIHKNREHAAKNFKFGSKDCNAIRKDHGLGPIYLEPVE</sequence>
<accession>A0A2M7AQM8</accession>
<dbReference type="Proteomes" id="UP000230972">
    <property type="component" value="Unassembled WGS sequence"/>
</dbReference>
<evidence type="ECO:0000313" key="2">
    <source>
        <dbReference type="Proteomes" id="UP000230972"/>
    </source>
</evidence>
<name>A0A2M7AQM8_9BACT</name>
<feature type="non-terminal residue" evidence="1">
    <location>
        <position position="1"/>
    </location>
</feature>
<proteinExistence type="predicted"/>